<feature type="domain" description="Peptidase S26" evidence="5">
    <location>
        <begin position="9"/>
        <end position="164"/>
    </location>
</feature>
<dbReference type="GO" id="GO:0016020">
    <property type="term" value="C:membrane"/>
    <property type="evidence" value="ECO:0007669"/>
    <property type="project" value="UniProtKB-SubCell"/>
</dbReference>
<evidence type="ECO:0000313" key="6">
    <source>
        <dbReference type="EMBL" id="AWG42654.1"/>
    </source>
</evidence>
<dbReference type="SUPFAM" id="SSF51306">
    <property type="entry name" value="LexA/Signal peptidase"/>
    <property type="match status" value="1"/>
</dbReference>
<dbReference type="InterPro" id="IPR036286">
    <property type="entry name" value="LexA/Signal_pep-like_sf"/>
</dbReference>
<name>A0A2S1LWI5_9SPIR</name>
<comment type="catalytic activity">
    <reaction evidence="4">
        <text>Cleavage of hydrophobic, N-terminal signal or leader sequences from secreted and periplasmic proteins.</text>
        <dbReference type="EC" id="3.4.21.89"/>
    </reaction>
</comment>
<reference evidence="6 7" key="1">
    <citation type="submission" date="2018-01" db="EMBL/GenBank/DDBJ databases">
        <title>Genome sequence of Borrelia tachyglossi.</title>
        <authorList>
            <person name="Gofton A.W."/>
        </authorList>
    </citation>
    <scope>NUCLEOTIDE SEQUENCE [LARGE SCALE GENOMIC DNA]</scope>
    <source>
        <strain evidence="6 7">Bc-F10-1268</strain>
    </source>
</reference>
<dbReference type="EC" id="3.4.21.89" evidence="4"/>
<dbReference type="PRINTS" id="PR00727">
    <property type="entry name" value="LEADERPTASE"/>
</dbReference>
<dbReference type="CDD" id="cd06530">
    <property type="entry name" value="S26_SPase_I"/>
    <property type="match status" value="1"/>
</dbReference>
<dbReference type="RefSeq" id="WP_108729054.1">
    <property type="nucleotide sequence ID" value="NZ_CP025785.1"/>
</dbReference>
<dbReference type="Proteomes" id="UP000244655">
    <property type="component" value="Chromosome"/>
</dbReference>
<feature type="active site" evidence="3">
    <location>
        <position position="36"/>
    </location>
</feature>
<evidence type="ECO:0000313" key="7">
    <source>
        <dbReference type="Proteomes" id="UP000244655"/>
    </source>
</evidence>
<evidence type="ECO:0000256" key="4">
    <source>
        <dbReference type="RuleBase" id="RU362042"/>
    </source>
</evidence>
<accession>A0A2S1LWI5</accession>
<keyword evidence="4" id="KW-1133">Transmembrane helix</keyword>
<comment type="subcellular location">
    <subcellularLocation>
        <location evidence="4">Membrane</location>
        <topology evidence="4">Single-pass type II membrane protein</topology>
    </subcellularLocation>
</comment>
<sequence>MIKIYKHDIASVFLASLLMLTIIDIFLSFHLVKGSSMLPILLEKNWIISNNLAYGIRLNGKEKYILLWVTPKKNDIIIIKDPITNKISVKKIFAIPGENFIKLQKNIIRVANLNFNIDEKHLQKLQNTSIPNNYYLVIGENRQVSLDSRDYGFIDINNIVGKIIYRL</sequence>
<dbReference type="InterPro" id="IPR000223">
    <property type="entry name" value="Pept_S26A_signal_pept_1"/>
</dbReference>
<comment type="similarity">
    <text evidence="1 4">Belongs to the peptidase S26 family.</text>
</comment>
<dbReference type="PANTHER" id="PTHR43390">
    <property type="entry name" value="SIGNAL PEPTIDASE I"/>
    <property type="match status" value="1"/>
</dbReference>
<dbReference type="GO" id="GO:0004252">
    <property type="term" value="F:serine-type endopeptidase activity"/>
    <property type="evidence" value="ECO:0007669"/>
    <property type="project" value="InterPro"/>
</dbReference>
<proteinExistence type="inferred from homology"/>
<feature type="transmembrane region" description="Helical" evidence="4">
    <location>
        <begin position="12"/>
        <end position="32"/>
    </location>
</feature>
<dbReference type="AlphaFoldDB" id="A0A2S1LWI5"/>
<gene>
    <name evidence="6" type="primary">lepB</name>
    <name evidence="6" type="ORF">CR532_01365</name>
</gene>
<dbReference type="GO" id="GO:0006465">
    <property type="term" value="P:signal peptide processing"/>
    <property type="evidence" value="ECO:0007669"/>
    <property type="project" value="InterPro"/>
</dbReference>
<dbReference type="GO" id="GO:0009003">
    <property type="term" value="F:signal peptidase activity"/>
    <property type="evidence" value="ECO:0007669"/>
    <property type="project" value="UniProtKB-EC"/>
</dbReference>
<keyword evidence="4" id="KW-0378">Hydrolase</keyword>
<dbReference type="InterPro" id="IPR019533">
    <property type="entry name" value="Peptidase_S26"/>
</dbReference>
<feature type="active site" evidence="3">
    <location>
        <position position="90"/>
    </location>
</feature>
<organism evidence="6 7">
    <name type="scientific">Candidatus Borreliella tachyglossi</name>
    <dbReference type="NCBI Taxonomy" id="1964448"/>
    <lineage>
        <taxon>Bacteria</taxon>
        <taxon>Pseudomonadati</taxon>
        <taxon>Spirochaetota</taxon>
        <taxon>Spirochaetia</taxon>
        <taxon>Spirochaetales</taxon>
        <taxon>Borreliaceae</taxon>
        <taxon>Borreliella</taxon>
    </lineage>
</organism>
<dbReference type="OrthoDB" id="360985at2"/>
<keyword evidence="4" id="KW-0472">Membrane</keyword>
<evidence type="ECO:0000256" key="1">
    <source>
        <dbReference type="ARBA" id="ARBA00009370"/>
    </source>
</evidence>
<protein>
    <recommendedName>
        <fullName evidence="2 4">Signal peptidase I</fullName>
        <ecNumber evidence="4">3.4.21.89</ecNumber>
    </recommendedName>
</protein>
<evidence type="ECO:0000256" key="3">
    <source>
        <dbReference type="PIRSR" id="PIRSR600223-1"/>
    </source>
</evidence>
<evidence type="ECO:0000259" key="5">
    <source>
        <dbReference type="Pfam" id="PF10502"/>
    </source>
</evidence>
<dbReference type="EMBL" id="CP025785">
    <property type="protein sequence ID" value="AWG42654.1"/>
    <property type="molecule type" value="Genomic_DNA"/>
</dbReference>
<dbReference type="Gene3D" id="2.10.109.10">
    <property type="entry name" value="Umud Fragment, subunit A"/>
    <property type="match status" value="1"/>
</dbReference>
<evidence type="ECO:0000256" key="2">
    <source>
        <dbReference type="ARBA" id="ARBA00019232"/>
    </source>
</evidence>
<dbReference type="Pfam" id="PF10502">
    <property type="entry name" value="Peptidase_S26"/>
    <property type="match status" value="1"/>
</dbReference>
<keyword evidence="4" id="KW-0645">Protease</keyword>
<dbReference type="PANTHER" id="PTHR43390:SF1">
    <property type="entry name" value="CHLOROPLAST PROCESSING PEPTIDASE"/>
    <property type="match status" value="1"/>
</dbReference>
<keyword evidence="7" id="KW-1185">Reference proteome</keyword>
<keyword evidence="4" id="KW-0812">Transmembrane</keyword>
<dbReference type="NCBIfam" id="TIGR02227">
    <property type="entry name" value="sigpep_I_bact"/>
    <property type="match status" value="1"/>
</dbReference>